<dbReference type="AlphaFoldDB" id="A0A7K3PN49"/>
<reference evidence="1 2" key="1">
    <citation type="submission" date="2020-01" db="EMBL/GenBank/DDBJ databases">
        <title>Insect and environment-associated Actinomycetes.</title>
        <authorList>
            <person name="Currrie C."/>
            <person name="Chevrette M."/>
            <person name="Carlson C."/>
            <person name="Stubbendieck R."/>
            <person name="Wendt-Pienkowski E."/>
        </authorList>
    </citation>
    <scope>NUCLEOTIDE SEQUENCE [LARGE SCALE GENOMIC DNA]</scope>
    <source>
        <strain evidence="1 2">SID14163</strain>
    </source>
</reference>
<evidence type="ECO:0000313" key="2">
    <source>
        <dbReference type="Proteomes" id="UP000470446"/>
    </source>
</evidence>
<sequence>MAAVPEGSGTRFAVLGAHRGRWSAPLWKALRPVGHARGLRMIDRASRRALARREGRG</sequence>
<dbReference type="RefSeq" id="WP_164246546.1">
    <property type="nucleotide sequence ID" value="NZ_JAAGMA010000573.1"/>
</dbReference>
<proteinExistence type="predicted"/>
<dbReference type="EMBL" id="JAAGMA010000573">
    <property type="protein sequence ID" value="NEB11384.1"/>
    <property type="molecule type" value="Genomic_DNA"/>
</dbReference>
<dbReference type="Proteomes" id="UP000470446">
    <property type="component" value="Unassembled WGS sequence"/>
</dbReference>
<gene>
    <name evidence="1" type="ORF">G3I32_21505</name>
</gene>
<organism evidence="1 2">
    <name type="scientific">Streptomyces coelicoflavus</name>
    <dbReference type="NCBI Taxonomy" id="285562"/>
    <lineage>
        <taxon>Bacteria</taxon>
        <taxon>Bacillati</taxon>
        <taxon>Actinomycetota</taxon>
        <taxon>Actinomycetes</taxon>
        <taxon>Kitasatosporales</taxon>
        <taxon>Streptomycetaceae</taxon>
        <taxon>Streptomyces</taxon>
    </lineage>
</organism>
<accession>A0A7K3PN49</accession>
<protein>
    <submittedName>
        <fullName evidence="1">Uncharacterized protein</fullName>
    </submittedName>
</protein>
<evidence type="ECO:0000313" key="1">
    <source>
        <dbReference type="EMBL" id="NEB11384.1"/>
    </source>
</evidence>
<comment type="caution">
    <text evidence="1">The sequence shown here is derived from an EMBL/GenBank/DDBJ whole genome shotgun (WGS) entry which is preliminary data.</text>
</comment>
<name>A0A7K3PN49_9ACTN</name>